<name>A0ABY7CAB9_9BASI</name>
<dbReference type="RefSeq" id="XP_053017428.1">
    <property type="nucleotide sequence ID" value="XM_053166180.1"/>
</dbReference>
<dbReference type="GeneID" id="77807075"/>
<comment type="pathway">
    <text evidence="5">Protein modification; protein glycosylation.</text>
</comment>
<sequence length="90" mass="9841">MGNSDKQIGVAIFFIGSLAFSYYTLSALVVLLLPNNPTAAKYFLSYPVLLKIPTIGLVLFISTVGTCISLLMIKEALKDNAKHQQRHARA</sequence>
<keyword evidence="7" id="KW-1185">Reference proteome</keyword>
<proteinExistence type="inferred from homology"/>
<keyword evidence="4 5" id="KW-0472">Membrane</keyword>
<comment type="subcellular location">
    <subcellularLocation>
        <location evidence="5">Endoplasmic reticulum membrane</location>
        <topology evidence="5">Multi-pass membrane protein</topology>
    </subcellularLocation>
    <subcellularLocation>
        <location evidence="1">Membrane</location>
        <topology evidence="1">Multi-pass membrane protein</topology>
    </subcellularLocation>
</comment>
<evidence type="ECO:0000256" key="5">
    <source>
        <dbReference type="RuleBase" id="RU365084"/>
    </source>
</evidence>
<dbReference type="Pfam" id="PF07297">
    <property type="entry name" value="DPM2"/>
    <property type="match status" value="1"/>
</dbReference>
<feature type="transmembrane region" description="Helical" evidence="5">
    <location>
        <begin position="52"/>
        <end position="73"/>
    </location>
</feature>
<evidence type="ECO:0000256" key="2">
    <source>
        <dbReference type="ARBA" id="ARBA00022692"/>
    </source>
</evidence>
<dbReference type="InterPro" id="IPR009914">
    <property type="entry name" value="DPM2"/>
</dbReference>
<dbReference type="EMBL" id="CP110422">
    <property type="protein sequence ID" value="WAQ81873.1"/>
    <property type="molecule type" value="Genomic_DNA"/>
</dbReference>
<accession>A0ABY7CAB9</accession>
<keyword evidence="3 5" id="KW-1133">Transmembrane helix</keyword>
<keyword evidence="5" id="KW-0256">Endoplasmic reticulum</keyword>
<comment type="similarity">
    <text evidence="5">Belongs to the DPM2 family.</text>
</comment>
<protein>
    <recommendedName>
        <fullName evidence="5">Dolichol phosphate-mannose biosynthesis regulatory protein</fullName>
    </recommendedName>
</protein>
<evidence type="ECO:0000313" key="6">
    <source>
        <dbReference type="EMBL" id="WAQ81873.1"/>
    </source>
</evidence>
<gene>
    <name evidence="6" type="ORF">PtA15_2A186</name>
</gene>
<dbReference type="Proteomes" id="UP001164743">
    <property type="component" value="Chromosome 2A"/>
</dbReference>
<reference evidence="6" key="1">
    <citation type="submission" date="2022-10" db="EMBL/GenBank/DDBJ databases">
        <title>Puccinia triticina Genome sequencing and assembly.</title>
        <authorList>
            <person name="Li C."/>
        </authorList>
    </citation>
    <scope>NUCLEOTIDE SEQUENCE</scope>
    <source>
        <strain evidence="6">Pt15</strain>
    </source>
</reference>
<evidence type="ECO:0000313" key="7">
    <source>
        <dbReference type="Proteomes" id="UP001164743"/>
    </source>
</evidence>
<organism evidence="6 7">
    <name type="scientific">Puccinia triticina</name>
    <dbReference type="NCBI Taxonomy" id="208348"/>
    <lineage>
        <taxon>Eukaryota</taxon>
        <taxon>Fungi</taxon>
        <taxon>Dikarya</taxon>
        <taxon>Basidiomycota</taxon>
        <taxon>Pucciniomycotina</taxon>
        <taxon>Pucciniomycetes</taxon>
        <taxon>Pucciniales</taxon>
        <taxon>Pucciniaceae</taxon>
        <taxon>Puccinia</taxon>
    </lineage>
</organism>
<evidence type="ECO:0000256" key="1">
    <source>
        <dbReference type="ARBA" id="ARBA00004141"/>
    </source>
</evidence>
<feature type="transmembrane region" description="Helical" evidence="5">
    <location>
        <begin position="12"/>
        <end position="32"/>
    </location>
</feature>
<evidence type="ECO:0000256" key="4">
    <source>
        <dbReference type="ARBA" id="ARBA00023136"/>
    </source>
</evidence>
<comment type="function">
    <text evidence="5">Regulatory subunit of the dolichol-phosphate mannose (DPM) synthase complex; essential for the ER localization.</text>
</comment>
<evidence type="ECO:0000256" key="3">
    <source>
        <dbReference type="ARBA" id="ARBA00022989"/>
    </source>
</evidence>
<keyword evidence="2 5" id="KW-0812">Transmembrane</keyword>
<comment type="subunit">
    <text evidence="5">Component of the dolichol-phosphate mannose (DPM) synthase complex.</text>
</comment>